<accession>A0ABQ9YU53</accession>
<keyword evidence="2" id="KW-1185">Reference proteome</keyword>
<protein>
    <submittedName>
        <fullName evidence="1">Uncharacterized protein</fullName>
    </submittedName>
</protein>
<organism evidence="1 2">
    <name type="scientific">Daphnia magna</name>
    <dbReference type="NCBI Taxonomy" id="35525"/>
    <lineage>
        <taxon>Eukaryota</taxon>
        <taxon>Metazoa</taxon>
        <taxon>Ecdysozoa</taxon>
        <taxon>Arthropoda</taxon>
        <taxon>Crustacea</taxon>
        <taxon>Branchiopoda</taxon>
        <taxon>Diplostraca</taxon>
        <taxon>Cladocera</taxon>
        <taxon>Anomopoda</taxon>
        <taxon>Daphniidae</taxon>
        <taxon>Daphnia</taxon>
    </lineage>
</organism>
<proteinExistence type="predicted"/>
<comment type="caution">
    <text evidence="1">The sequence shown here is derived from an EMBL/GenBank/DDBJ whole genome shotgun (WGS) entry which is preliminary data.</text>
</comment>
<dbReference type="EMBL" id="JAOYFB010000001">
    <property type="protein sequence ID" value="KAK4004164.1"/>
    <property type="molecule type" value="Genomic_DNA"/>
</dbReference>
<reference evidence="1 2" key="1">
    <citation type="journal article" date="2023" name="Nucleic Acids Res.">
        <title>The hologenome of Daphnia magna reveals possible DNA methylation and microbiome-mediated evolution of the host genome.</title>
        <authorList>
            <person name="Chaturvedi A."/>
            <person name="Li X."/>
            <person name="Dhandapani V."/>
            <person name="Marshall H."/>
            <person name="Kissane S."/>
            <person name="Cuenca-Cambronero M."/>
            <person name="Asole G."/>
            <person name="Calvet F."/>
            <person name="Ruiz-Romero M."/>
            <person name="Marangio P."/>
            <person name="Guigo R."/>
            <person name="Rago D."/>
            <person name="Mirbahai L."/>
            <person name="Eastwood N."/>
            <person name="Colbourne J.K."/>
            <person name="Zhou J."/>
            <person name="Mallon E."/>
            <person name="Orsini L."/>
        </authorList>
    </citation>
    <scope>NUCLEOTIDE SEQUENCE [LARGE SCALE GENOMIC DNA]</scope>
    <source>
        <strain evidence="1">LRV0_1</strain>
    </source>
</reference>
<gene>
    <name evidence="1" type="ORF">OUZ56_005909</name>
</gene>
<sequence length="265" mass="29969">MLTILCGIDSRKRIRGVTLTLVVVEQIDAFLAMIQQFISRLEFARQPRSVKELPRWKSPEYRVILHYHLQQFVKRQVEEENCKLSSRPSVPAMLPKLKCVEPHNDGPLVQNLVGCQFYTAQIKGIGIIKSRSLADSCVFLSDMSVIEVKNFVIVGDATVVIGHLYKTQQSYSVYPFQSSNICEYLVSELSTELRAYDVYDILYKAVRLPTSLFLDGSFLISFILDFVESKIPPKDILFVAYGNAIRNKATILAAIVLNGDILLTT</sequence>
<evidence type="ECO:0000313" key="1">
    <source>
        <dbReference type="EMBL" id="KAK4004164.1"/>
    </source>
</evidence>
<name>A0ABQ9YU53_9CRUS</name>
<evidence type="ECO:0000313" key="2">
    <source>
        <dbReference type="Proteomes" id="UP001234178"/>
    </source>
</evidence>
<dbReference type="Proteomes" id="UP001234178">
    <property type="component" value="Unassembled WGS sequence"/>
</dbReference>